<organism evidence="2 3">
    <name type="scientific">Marisediminicola antarctica</name>
    <dbReference type="NCBI Taxonomy" id="674079"/>
    <lineage>
        <taxon>Bacteria</taxon>
        <taxon>Bacillati</taxon>
        <taxon>Actinomycetota</taxon>
        <taxon>Actinomycetes</taxon>
        <taxon>Micrococcales</taxon>
        <taxon>Microbacteriaceae</taxon>
        <taxon>Marisediminicola</taxon>
    </lineage>
</organism>
<feature type="region of interest" description="Disordered" evidence="1">
    <location>
        <begin position="89"/>
        <end position="117"/>
    </location>
</feature>
<protein>
    <submittedName>
        <fullName evidence="2">Uncharacterized protein</fullName>
    </submittedName>
</protein>
<feature type="compositionally biased region" description="Polar residues" evidence="1">
    <location>
        <begin position="1"/>
        <end position="12"/>
    </location>
</feature>
<feature type="compositionally biased region" description="Basic and acidic residues" evidence="1">
    <location>
        <begin position="92"/>
        <end position="102"/>
    </location>
</feature>
<keyword evidence="3" id="KW-1185">Reference proteome</keyword>
<feature type="region of interest" description="Disordered" evidence="1">
    <location>
        <begin position="1"/>
        <end position="24"/>
    </location>
</feature>
<evidence type="ECO:0000256" key="1">
    <source>
        <dbReference type="SAM" id="MobiDB-lite"/>
    </source>
</evidence>
<dbReference type="EMBL" id="CP017146">
    <property type="protein sequence ID" value="QHO70345.1"/>
    <property type="molecule type" value="Genomic_DNA"/>
</dbReference>
<dbReference type="KEGG" id="mant:BHD05_12500"/>
<accession>A0A7L5AKM5</accession>
<name>A0A7L5AKM5_9MICO</name>
<gene>
    <name evidence="2" type="ORF">BHD05_12500</name>
</gene>
<sequence>MSGATGSMGQDQLEQRTETTVRQTTRGLRLSALRRAVVVQVTVTIGGSVIDRGLVSRPSQEVRVAAARVRVNSDRQVHRPTPQWIKDLANSDSRDESVELPRGHKRGAGWIGWSRCP</sequence>
<evidence type="ECO:0000313" key="2">
    <source>
        <dbReference type="EMBL" id="QHO70345.1"/>
    </source>
</evidence>
<dbReference type="Proteomes" id="UP000464507">
    <property type="component" value="Chromosome"/>
</dbReference>
<dbReference type="AlphaFoldDB" id="A0A7L5AKM5"/>
<proteinExistence type="predicted"/>
<reference evidence="2 3" key="1">
    <citation type="submission" date="2016-09" db="EMBL/GenBank/DDBJ databases">
        <title>Complete genome sequence of microbes from the polar regions.</title>
        <authorList>
            <person name="Liao L."/>
            <person name="Chen B."/>
        </authorList>
    </citation>
    <scope>NUCLEOTIDE SEQUENCE [LARGE SCALE GENOMIC DNA]</scope>
    <source>
        <strain evidence="2 3">ZS314</strain>
    </source>
</reference>
<evidence type="ECO:0000313" key="3">
    <source>
        <dbReference type="Proteomes" id="UP000464507"/>
    </source>
</evidence>